<feature type="compositionally biased region" description="Polar residues" evidence="1">
    <location>
        <begin position="249"/>
        <end position="269"/>
    </location>
</feature>
<evidence type="ECO:0000313" key="2">
    <source>
        <dbReference type="EMBL" id="KAF9153900.1"/>
    </source>
</evidence>
<dbReference type="EMBL" id="JAAAUQ010000147">
    <property type="protein sequence ID" value="KAF9153900.1"/>
    <property type="molecule type" value="Genomic_DNA"/>
</dbReference>
<dbReference type="GO" id="GO:0000981">
    <property type="term" value="F:DNA-binding transcription factor activity, RNA polymerase II-specific"/>
    <property type="evidence" value="ECO:0007669"/>
    <property type="project" value="InterPro"/>
</dbReference>
<dbReference type="GO" id="GO:0008270">
    <property type="term" value="F:zinc ion binding"/>
    <property type="evidence" value="ECO:0007669"/>
    <property type="project" value="InterPro"/>
</dbReference>
<dbReference type="AlphaFoldDB" id="A0A9P5S5R0"/>
<comment type="caution">
    <text evidence="2">The sequence shown here is derived from an EMBL/GenBank/DDBJ whole genome shotgun (WGS) entry which is preliminary data.</text>
</comment>
<feature type="compositionally biased region" description="Polar residues" evidence="1">
    <location>
        <begin position="191"/>
        <end position="210"/>
    </location>
</feature>
<reference evidence="2" key="1">
    <citation type="journal article" date="2020" name="Fungal Divers.">
        <title>Resolving the Mortierellaceae phylogeny through synthesis of multi-gene phylogenetics and phylogenomics.</title>
        <authorList>
            <person name="Vandepol N."/>
            <person name="Liber J."/>
            <person name="Desiro A."/>
            <person name="Na H."/>
            <person name="Kennedy M."/>
            <person name="Barry K."/>
            <person name="Grigoriev I.V."/>
            <person name="Miller A.N."/>
            <person name="O'Donnell K."/>
            <person name="Stajich J.E."/>
            <person name="Bonito G."/>
        </authorList>
    </citation>
    <scope>NUCLEOTIDE SEQUENCE</scope>
    <source>
        <strain evidence="2">NRRL 6426</strain>
    </source>
</reference>
<feature type="region of interest" description="Disordered" evidence="1">
    <location>
        <begin position="180"/>
        <end position="306"/>
    </location>
</feature>
<dbReference type="Proteomes" id="UP000748756">
    <property type="component" value="Unassembled WGS sequence"/>
</dbReference>
<proteinExistence type="predicted"/>
<dbReference type="CDD" id="cd00067">
    <property type="entry name" value="GAL4"/>
    <property type="match status" value="1"/>
</dbReference>
<name>A0A9P5S5R0_9FUNG</name>
<feature type="compositionally biased region" description="Low complexity" evidence="1">
    <location>
        <begin position="350"/>
        <end position="364"/>
    </location>
</feature>
<dbReference type="InterPro" id="IPR001138">
    <property type="entry name" value="Zn2Cys6_DnaBD"/>
</dbReference>
<feature type="region of interest" description="Disordered" evidence="1">
    <location>
        <begin position="350"/>
        <end position="396"/>
    </location>
</feature>
<dbReference type="InterPro" id="IPR036864">
    <property type="entry name" value="Zn2-C6_fun-type_DNA-bd_sf"/>
</dbReference>
<accession>A0A9P5S5R0</accession>
<feature type="compositionally biased region" description="Polar residues" evidence="1">
    <location>
        <begin position="427"/>
        <end position="439"/>
    </location>
</feature>
<gene>
    <name evidence="2" type="ORF">BG015_002380</name>
</gene>
<dbReference type="OrthoDB" id="2397774at2759"/>
<evidence type="ECO:0000313" key="3">
    <source>
        <dbReference type="Proteomes" id="UP000748756"/>
    </source>
</evidence>
<sequence>MPMQAFEFQADASVSLSSPAAIIRKSCDHCFLNRKTCDKVREDADSGEKCRRCAKDNRPCTFTPTVHLYHIADCVGRHQCRAKVIQAMGGRKKEVQLKTIEIPIVCDMDSTVDMALYEFIKSQPNLLVYNNRIKSFLAQDMLGVNPDHDDVPPLSLGYNYYSQNAAAPTNILFPVSPSNASKRSFAGEPSSFGSNASHNNSVTGSPSQGPQKFRVLSPIDPQQQQQGQQQQRSFQQAQHPHPYQRHQKTPSTDGGRSPRNSISPFTQAAQMHHASKNASMGNPDLSGVSPSGRLSPVPGSDVFGTSPNAMENYYGMFQQPLQTQTISEPVQNHPYNQVSPYPQAFFNMVQQQQQPQQPHQHSPQLESLSNYRSPRTYPTSPGANSPLQASPLPPSPLELSMAINTNFGSFGNGSNGNLPSLFDQSLSMGLQSPQQPTFHQHQRHLSVSSTHSSISGSPMLNSDNNNKNNNNNNHLNSTSEPASTVVTTFNGDGQEVGVYYAIPDVNLNPGFTDSDLFQDMPMRNAVGEEFTWVENLFEGTADAATGAAGGAGAGGTNPTAIPMTIPGNNITNINPSALSTSSLADQWSSQYSPFGDAGNGNGGAGGLNH</sequence>
<feature type="region of interest" description="Disordered" evidence="1">
    <location>
        <begin position="427"/>
        <end position="480"/>
    </location>
</feature>
<keyword evidence="3" id="KW-1185">Reference proteome</keyword>
<protein>
    <recommendedName>
        <fullName evidence="4">Zn(2)-C6 fungal-type domain-containing protein</fullName>
    </recommendedName>
</protein>
<feature type="compositionally biased region" description="Low complexity" evidence="1">
    <location>
        <begin position="446"/>
        <end position="476"/>
    </location>
</feature>
<organism evidence="2 3">
    <name type="scientific">Linnemannia schmuckeri</name>
    <dbReference type="NCBI Taxonomy" id="64567"/>
    <lineage>
        <taxon>Eukaryota</taxon>
        <taxon>Fungi</taxon>
        <taxon>Fungi incertae sedis</taxon>
        <taxon>Mucoromycota</taxon>
        <taxon>Mortierellomycotina</taxon>
        <taxon>Mortierellomycetes</taxon>
        <taxon>Mortierellales</taxon>
        <taxon>Mortierellaceae</taxon>
        <taxon>Linnemannia</taxon>
    </lineage>
</organism>
<feature type="compositionally biased region" description="Polar residues" evidence="1">
    <location>
        <begin position="365"/>
        <end position="383"/>
    </location>
</feature>
<evidence type="ECO:0008006" key="4">
    <source>
        <dbReference type="Google" id="ProtNLM"/>
    </source>
</evidence>
<evidence type="ECO:0000256" key="1">
    <source>
        <dbReference type="SAM" id="MobiDB-lite"/>
    </source>
</evidence>
<feature type="compositionally biased region" description="Low complexity" evidence="1">
    <location>
        <begin position="222"/>
        <end position="238"/>
    </location>
</feature>
<dbReference type="SUPFAM" id="SSF57701">
    <property type="entry name" value="Zn2/Cys6 DNA-binding domain"/>
    <property type="match status" value="1"/>
</dbReference>